<comment type="caution">
    <text evidence="1">The sequence shown here is derived from an EMBL/GenBank/DDBJ whole genome shotgun (WGS) entry which is preliminary data.</text>
</comment>
<name>A0A415LYW7_BACT4</name>
<proteinExistence type="predicted"/>
<gene>
    <name evidence="1" type="ORF">DW011_14245</name>
</gene>
<reference evidence="1 2" key="1">
    <citation type="submission" date="2018-08" db="EMBL/GenBank/DDBJ databases">
        <title>A genome reference for cultivated species of the human gut microbiota.</title>
        <authorList>
            <person name="Zou Y."/>
            <person name="Xue W."/>
            <person name="Luo G."/>
        </authorList>
    </citation>
    <scope>NUCLEOTIDE SEQUENCE [LARGE SCALE GENOMIC DNA]</scope>
    <source>
        <strain evidence="1 2">AF37-12</strain>
    </source>
</reference>
<dbReference type="EMBL" id="QROV01000016">
    <property type="protein sequence ID" value="RHL57456.1"/>
    <property type="molecule type" value="Genomic_DNA"/>
</dbReference>
<protein>
    <submittedName>
        <fullName evidence="1">Uncharacterized protein</fullName>
    </submittedName>
</protein>
<organism evidence="1 2">
    <name type="scientific">Bacteroides thetaiotaomicron</name>
    <dbReference type="NCBI Taxonomy" id="818"/>
    <lineage>
        <taxon>Bacteria</taxon>
        <taxon>Pseudomonadati</taxon>
        <taxon>Bacteroidota</taxon>
        <taxon>Bacteroidia</taxon>
        <taxon>Bacteroidales</taxon>
        <taxon>Bacteroidaceae</taxon>
        <taxon>Bacteroides</taxon>
    </lineage>
</organism>
<evidence type="ECO:0000313" key="1">
    <source>
        <dbReference type="EMBL" id="RHL57456.1"/>
    </source>
</evidence>
<evidence type="ECO:0000313" key="2">
    <source>
        <dbReference type="Proteomes" id="UP000283616"/>
    </source>
</evidence>
<dbReference type="AlphaFoldDB" id="A0A415LYW7"/>
<dbReference type="RefSeq" id="WP_118417686.1">
    <property type="nucleotide sequence ID" value="NZ_JANUJI010000001.1"/>
</dbReference>
<sequence>MEQMKYASTLKLSPLLKKKNVLVAIHFGDEDGYLRNKIHPVKLDIFYHVSKLWIIKIEALNNNF</sequence>
<accession>A0A415LYW7</accession>
<dbReference type="Proteomes" id="UP000283616">
    <property type="component" value="Unassembled WGS sequence"/>
</dbReference>